<dbReference type="EMBL" id="VSRL01000036">
    <property type="protein sequence ID" value="NKE57685.1"/>
    <property type="molecule type" value="Genomic_DNA"/>
</dbReference>
<organism evidence="1 2">
    <name type="scientific">Lentzea indica</name>
    <dbReference type="NCBI Taxonomy" id="2604800"/>
    <lineage>
        <taxon>Bacteria</taxon>
        <taxon>Bacillati</taxon>
        <taxon>Actinomycetota</taxon>
        <taxon>Actinomycetes</taxon>
        <taxon>Pseudonocardiales</taxon>
        <taxon>Pseudonocardiaceae</taxon>
        <taxon>Lentzea</taxon>
    </lineage>
</organism>
<keyword evidence="2" id="KW-1185">Reference proteome</keyword>
<evidence type="ECO:0000313" key="2">
    <source>
        <dbReference type="Proteomes" id="UP001515943"/>
    </source>
</evidence>
<protein>
    <submittedName>
        <fullName evidence="1">TIGR03089 family protein</fullName>
    </submittedName>
</protein>
<reference evidence="1 2" key="1">
    <citation type="submission" date="2019-08" db="EMBL/GenBank/DDBJ databases">
        <title>Lentzea from Indian Himalayas.</title>
        <authorList>
            <person name="Mandal S."/>
            <person name="Mallick Gupta A."/>
            <person name="Maiti P.K."/>
            <person name="Sarkar J."/>
            <person name="Mandal S."/>
        </authorList>
    </citation>
    <scope>NUCLEOTIDE SEQUENCE [LARGE SCALE GENOMIC DNA]</scope>
    <source>
        <strain evidence="1 2">PSKA42</strain>
    </source>
</reference>
<dbReference type="InterPro" id="IPR017523">
    <property type="entry name" value="Rv3268"/>
</dbReference>
<evidence type="ECO:0000313" key="1">
    <source>
        <dbReference type="EMBL" id="NKE57685.1"/>
    </source>
</evidence>
<gene>
    <name evidence="1" type="ORF">FXN61_12905</name>
</gene>
<name>A0ABX1FFH7_9PSEU</name>
<accession>A0ABX1FFH7</accession>
<dbReference type="NCBIfam" id="TIGR03089">
    <property type="entry name" value="TIGR03089 family protein"/>
    <property type="match status" value="1"/>
</dbReference>
<dbReference type="Gene3D" id="3.40.50.12780">
    <property type="entry name" value="N-terminal domain of ligase-like"/>
    <property type="match status" value="1"/>
</dbReference>
<dbReference type="InterPro" id="IPR042099">
    <property type="entry name" value="ANL_N_sf"/>
</dbReference>
<sequence length="227" mass="23584">MSVTEILFTPLLKADPGRPLITHYDDAAGTRVELSRATIANWAAKTANWLRDEHDVEPGDPVAVLLPAHWQTAGLLLGAWWCGARVVGAGVNAKVAVVPPGGTADADVVAVASLHPMGLGSGAAVDYLDDVRLHGDDFTPWEPTPGSTPALGESTVDAVVAKARELAAKMDSEPRVLSTLEWNVPSGVLKGFLAVLAAGGSLVQVSSPDAGLMGARRDSEKVTQQLG</sequence>
<comment type="caution">
    <text evidence="1">The sequence shown here is derived from an EMBL/GenBank/DDBJ whole genome shotgun (WGS) entry which is preliminary data.</text>
</comment>
<dbReference type="SUPFAM" id="SSF56801">
    <property type="entry name" value="Acetyl-CoA synthetase-like"/>
    <property type="match status" value="1"/>
</dbReference>
<dbReference type="RefSeq" id="WP_167973657.1">
    <property type="nucleotide sequence ID" value="NZ_VSRL01000036.1"/>
</dbReference>
<proteinExistence type="predicted"/>
<dbReference type="Proteomes" id="UP001515943">
    <property type="component" value="Unassembled WGS sequence"/>
</dbReference>